<feature type="compositionally biased region" description="Low complexity" evidence="2">
    <location>
        <begin position="511"/>
        <end position="523"/>
    </location>
</feature>
<feature type="coiled-coil region" evidence="1">
    <location>
        <begin position="807"/>
        <end position="834"/>
    </location>
</feature>
<dbReference type="Proteomes" id="UP000711996">
    <property type="component" value="Unassembled WGS sequence"/>
</dbReference>
<feature type="compositionally biased region" description="Pro residues" evidence="2">
    <location>
        <begin position="618"/>
        <end position="627"/>
    </location>
</feature>
<feature type="compositionally biased region" description="Low complexity" evidence="2">
    <location>
        <begin position="293"/>
        <end position="307"/>
    </location>
</feature>
<feature type="region of interest" description="Disordered" evidence="2">
    <location>
        <begin position="716"/>
        <end position="739"/>
    </location>
</feature>
<keyword evidence="4" id="KW-1185">Reference proteome</keyword>
<feature type="compositionally biased region" description="Basic residues" evidence="2">
    <location>
        <begin position="597"/>
        <end position="611"/>
    </location>
</feature>
<organism evidence="3 4">
    <name type="scientific">Colletotrichum siamense</name>
    <name type="common">Anthracnose fungus</name>
    <dbReference type="NCBI Taxonomy" id="690259"/>
    <lineage>
        <taxon>Eukaryota</taxon>
        <taxon>Fungi</taxon>
        <taxon>Dikarya</taxon>
        <taxon>Ascomycota</taxon>
        <taxon>Pezizomycotina</taxon>
        <taxon>Sordariomycetes</taxon>
        <taxon>Hypocreomycetidae</taxon>
        <taxon>Glomerellales</taxon>
        <taxon>Glomerellaceae</taxon>
        <taxon>Colletotrichum</taxon>
        <taxon>Colletotrichum gloeosporioides species complex</taxon>
    </lineage>
</organism>
<feature type="region of interest" description="Disordered" evidence="2">
    <location>
        <begin position="508"/>
        <end position="531"/>
    </location>
</feature>
<keyword evidence="1" id="KW-0175">Coiled coil</keyword>
<feature type="compositionally biased region" description="Low complexity" evidence="2">
    <location>
        <begin position="200"/>
        <end position="223"/>
    </location>
</feature>
<dbReference type="EMBL" id="QPMT01000024">
    <property type="protein sequence ID" value="KAF4857798.1"/>
    <property type="molecule type" value="Genomic_DNA"/>
</dbReference>
<feature type="region of interest" description="Disordered" evidence="2">
    <location>
        <begin position="362"/>
        <end position="473"/>
    </location>
</feature>
<evidence type="ECO:0008006" key="5">
    <source>
        <dbReference type="Google" id="ProtNLM"/>
    </source>
</evidence>
<dbReference type="PANTHER" id="PTHR45691:SF6">
    <property type="entry name" value="PROTEIN DIAPHANOUS"/>
    <property type="match status" value="1"/>
</dbReference>
<dbReference type="AlphaFoldDB" id="A0A9P5ER10"/>
<feature type="compositionally biased region" description="Basic and acidic residues" evidence="2">
    <location>
        <begin position="567"/>
        <end position="584"/>
    </location>
</feature>
<feature type="compositionally biased region" description="Low complexity" evidence="2">
    <location>
        <begin position="85"/>
        <end position="96"/>
    </location>
</feature>
<proteinExistence type="predicted"/>
<comment type="caution">
    <text evidence="3">The sequence shown here is derived from an EMBL/GenBank/DDBJ whole genome shotgun (WGS) entry which is preliminary data.</text>
</comment>
<dbReference type="OrthoDB" id="5408998at2759"/>
<evidence type="ECO:0000313" key="3">
    <source>
        <dbReference type="EMBL" id="KAF4857798.1"/>
    </source>
</evidence>
<feature type="compositionally biased region" description="Pro residues" evidence="2">
    <location>
        <begin position="392"/>
        <end position="414"/>
    </location>
</feature>
<dbReference type="InterPro" id="IPR051412">
    <property type="entry name" value="Formin_Homology_Diaphanous_sf"/>
</dbReference>
<dbReference type="PANTHER" id="PTHR45691">
    <property type="entry name" value="PROTEIN DIAPHANOUS"/>
    <property type="match status" value="1"/>
</dbReference>
<dbReference type="GO" id="GO:0030041">
    <property type="term" value="P:actin filament polymerization"/>
    <property type="evidence" value="ECO:0007669"/>
    <property type="project" value="TreeGrafter"/>
</dbReference>
<reference evidence="3" key="1">
    <citation type="submission" date="2019-06" db="EMBL/GenBank/DDBJ databases">
        <authorList>
            <person name="Gan P."/>
            <person name="Shirasu K."/>
        </authorList>
    </citation>
    <scope>NUCLEOTIDE SEQUENCE [LARGE SCALE GENOMIC DNA]</scope>
    <source>
        <strain evidence="3">CAD2</strain>
    </source>
</reference>
<dbReference type="GO" id="GO:0005884">
    <property type="term" value="C:actin filament"/>
    <property type="evidence" value="ECO:0007669"/>
    <property type="project" value="TreeGrafter"/>
</dbReference>
<feature type="region of interest" description="Disordered" evidence="2">
    <location>
        <begin position="200"/>
        <end position="238"/>
    </location>
</feature>
<name>A0A9P5ER10_COLSI</name>
<feature type="compositionally biased region" description="Low complexity" evidence="2">
    <location>
        <begin position="51"/>
        <end position="61"/>
    </location>
</feature>
<gene>
    <name evidence="3" type="ORF">CGCSCA2_v007962</name>
</gene>
<feature type="region of interest" description="Disordered" evidence="2">
    <location>
        <begin position="544"/>
        <end position="630"/>
    </location>
</feature>
<sequence>MAMRQPDPEIDDVPPPPYSETDIYSTAGRSSNTNNTNASASPRIPSDDAASRVSSHASSHSEVIYTPPLTPRTNTTQPHSRHDSSLSSANASIANHPASSTTAYSDFSAAYFDSRPPPPPSRSPREQLVHTIAVTPTTTPDDVPYAPTWAARDVTQQDWATFINVLIPHHAAARNEAVINRKLQAEEEALAAAAAAANSSGDSVSGQSTGNNSSNSSHHASAQLEQIRSDPETDPGAAAVGVGLRREDAEGVVAQWNEGFFGPRGMLVRLSPEVEELRMPGAWDQSFDRNVDSPASAGPGGPMPFSAHAHQGPVPQQPAPSGSRSWNFAGIRLSEDGISIGDRFIADSNGIRLGSFIADERGIRFGNNPNTATPRGQPYVGQQWHPAAAQPPIFPPGPFPQGPHAPPPGPPPDHPLFQAHRGGNHTRSRGRPPGRYPANQHRSPSSDSSSSASSTSSSDSASSVGSLPDYDDLYPAQLPIYKQRVADWLAHPDQPVTRADVAQLRSEIRSARSSARDQASSAAETPAVVDERALKAEIKALTQEWRKLKRQQRGVRREKRRERRAKRREEKRERREQRREERRSRREGRRGGGGGRGQHHQQHHHHAHQHQHQSPTWGAPPPFPPPGVHVHVPPVHVPPPVIHAPPIPPVPPVPPINPQPPMTHTPPAPNMWGVPNGPHQYGGGFHPWAGGFGRGWDGRGRGRGDAFNGGFPGAWPTAAERGGGVEPASPSTPQPPSSQSLFDAVKDMEKDLAQKVEELDKVRLDQRTEELENAPLGRGRGRCGGGRGRGFGRWGQRGGSSTGEQTAQRLIEEIDEISRNVEKLRVEADAEYARELVAEEERKAAGW</sequence>
<accession>A0A9P5ER10</accession>
<feature type="compositionally biased region" description="Basic residues" evidence="2">
    <location>
        <begin position="422"/>
        <end position="432"/>
    </location>
</feature>
<feature type="compositionally biased region" description="Low complexity" evidence="2">
    <location>
        <begin position="443"/>
        <end position="463"/>
    </location>
</feature>
<evidence type="ECO:0000256" key="2">
    <source>
        <dbReference type="SAM" id="MobiDB-lite"/>
    </source>
</evidence>
<feature type="region of interest" description="Disordered" evidence="2">
    <location>
        <begin position="775"/>
        <end position="806"/>
    </location>
</feature>
<feature type="region of interest" description="Disordered" evidence="2">
    <location>
        <begin position="1"/>
        <end position="99"/>
    </location>
</feature>
<feature type="compositionally biased region" description="Gly residues" evidence="2">
    <location>
        <begin position="782"/>
        <end position="801"/>
    </location>
</feature>
<evidence type="ECO:0000313" key="4">
    <source>
        <dbReference type="Proteomes" id="UP000711996"/>
    </source>
</evidence>
<evidence type="ECO:0000256" key="1">
    <source>
        <dbReference type="SAM" id="Coils"/>
    </source>
</evidence>
<feature type="compositionally biased region" description="Basic residues" evidence="2">
    <location>
        <begin position="547"/>
        <end position="566"/>
    </location>
</feature>
<feature type="compositionally biased region" description="Low complexity" evidence="2">
    <location>
        <begin position="30"/>
        <end position="44"/>
    </location>
</feature>
<feature type="region of interest" description="Disordered" evidence="2">
    <location>
        <begin position="285"/>
        <end position="323"/>
    </location>
</feature>
<protein>
    <recommendedName>
        <fullName evidence="5">RING finger domain-containing protein</fullName>
    </recommendedName>
</protein>